<evidence type="ECO:0008006" key="4">
    <source>
        <dbReference type="Google" id="ProtNLM"/>
    </source>
</evidence>
<name>A0A1W0WWU3_HYPEX</name>
<evidence type="ECO:0000313" key="2">
    <source>
        <dbReference type="EMBL" id="OQV19670.1"/>
    </source>
</evidence>
<dbReference type="Proteomes" id="UP000192578">
    <property type="component" value="Unassembled WGS sequence"/>
</dbReference>
<feature type="transmembrane region" description="Helical" evidence="1">
    <location>
        <begin position="90"/>
        <end position="109"/>
    </location>
</feature>
<comment type="caution">
    <text evidence="2">The sequence shown here is derived from an EMBL/GenBank/DDBJ whole genome shotgun (WGS) entry which is preliminary data.</text>
</comment>
<feature type="transmembrane region" description="Helical" evidence="1">
    <location>
        <begin position="32"/>
        <end position="55"/>
    </location>
</feature>
<proteinExistence type="predicted"/>
<keyword evidence="1" id="KW-0812">Transmembrane</keyword>
<feature type="transmembrane region" description="Helical" evidence="1">
    <location>
        <begin position="203"/>
        <end position="226"/>
    </location>
</feature>
<evidence type="ECO:0000256" key="1">
    <source>
        <dbReference type="SAM" id="Phobius"/>
    </source>
</evidence>
<accession>A0A1W0WWU3</accession>
<organism evidence="2 3">
    <name type="scientific">Hypsibius exemplaris</name>
    <name type="common">Freshwater tardigrade</name>
    <dbReference type="NCBI Taxonomy" id="2072580"/>
    <lineage>
        <taxon>Eukaryota</taxon>
        <taxon>Metazoa</taxon>
        <taxon>Ecdysozoa</taxon>
        <taxon>Tardigrada</taxon>
        <taxon>Eutardigrada</taxon>
        <taxon>Parachela</taxon>
        <taxon>Hypsibioidea</taxon>
        <taxon>Hypsibiidae</taxon>
        <taxon>Hypsibius</taxon>
    </lineage>
</organism>
<gene>
    <name evidence="2" type="ORF">BV898_06212</name>
</gene>
<dbReference type="AlphaFoldDB" id="A0A1W0WWU3"/>
<evidence type="ECO:0000313" key="3">
    <source>
        <dbReference type="Proteomes" id="UP000192578"/>
    </source>
</evidence>
<dbReference type="EMBL" id="MTYJ01000036">
    <property type="protein sequence ID" value="OQV19670.1"/>
    <property type="molecule type" value="Genomic_DNA"/>
</dbReference>
<feature type="transmembrane region" description="Helical" evidence="1">
    <location>
        <begin position="137"/>
        <end position="155"/>
    </location>
</feature>
<reference evidence="3" key="1">
    <citation type="submission" date="2017-01" db="EMBL/GenBank/DDBJ databases">
        <title>Comparative genomics of anhydrobiosis in the tardigrade Hypsibius dujardini.</title>
        <authorList>
            <person name="Yoshida Y."/>
            <person name="Koutsovoulos G."/>
            <person name="Laetsch D."/>
            <person name="Stevens L."/>
            <person name="Kumar S."/>
            <person name="Horikawa D."/>
            <person name="Ishino K."/>
            <person name="Komine S."/>
            <person name="Tomita M."/>
            <person name="Blaxter M."/>
            <person name="Arakawa K."/>
        </authorList>
    </citation>
    <scope>NUCLEOTIDE SEQUENCE [LARGE SCALE GENOMIC DNA]</scope>
    <source>
        <strain evidence="3">Z151</strain>
    </source>
</reference>
<protein>
    <recommendedName>
        <fullName evidence="4">Gustatory receptor</fullName>
    </recommendedName>
</protein>
<sequence>MFFQEKVLSLSGFLLFEWNKYRQKEDARAVELLVRLVLFLIPRYLLLGASVLLAFEVGNNIYFYMEPSRSVTSSEPPIVEIVKDLQMCFYPARAILIMTLFLFKAPSLWSRLMRKLQFLLLNKFPEVNRRSAVTKRLRSLSVWLFVVTSSLHVLWSCLEWSRYEYLLPLQANNNTPRMDCYHYFTLCLTFHEFVLMWSPHVDVLFIMSQQVIVSAVLCGVALLYVLSDLNRDIHAAFRDLKPRPLGDIDASSWCELNQKVVTWIATYTQTFEALCLVEALFSGILCVSIGLDVMAVIGTGATLITASDANFSFQAYFVWNTLLFLSYATLFYLPFVYLHEKSIEIGRILRQLIWKVKGHSDPDLNEYTKSSPALRQETTRHLDELAGIVKENVFAVEPGAFFTFTRSFLVRLTTSILTLLLLTREIIERAAHAHNPLLSK</sequence>
<keyword evidence="1" id="KW-1133">Transmembrane helix</keyword>
<feature type="transmembrane region" description="Helical" evidence="1">
    <location>
        <begin position="316"/>
        <end position="338"/>
    </location>
</feature>
<feature type="transmembrane region" description="Helical" evidence="1">
    <location>
        <begin position="279"/>
        <end position="304"/>
    </location>
</feature>
<keyword evidence="1" id="KW-0472">Membrane</keyword>
<keyword evidence="3" id="KW-1185">Reference proteome</keyword>